<organism evidence="12">
    <name type="scientific">Sarcoptes scabiei</name>
    <name type="common">Itch mite</name>
    <name type="synonym">Acarus scabiei</name>
    <dbReference type="NCBI Taxonomy" id="52283"/>
    <lineage>
        <taxon>Eukaryota</taxon>
        <taxon>Metazoa</taxon>
        <taxon>Ecdysozoa</taxon>
        <taxon>Arthropoda</taxon>
        <taxon>Chelicerata</taxon>
        <taxon>Arachnida</taxon>
        <taxon>Acari</taxon>
        <taxon>Acariformes</taxon>
        <taxon>Sarcoptiformes</taxon>
        <taxon>Astigmata</taxon>
        <taxon>Psoroptidia</taxon>
        <taxon>Sarcoptoidea</taxon>
        <taxon>Sarcoptidae</taxon>
        <taxon>Sarcoptinae</taxon>
        <taxon>Sarcoptes</taxon>
    </lineage>
</organism>
<dbReference type="GO" id="GO:0006518">
    <property type="term" value="P:peptide metabolic process"/>
    <property type="evidence" value="ECO:0007669"/>
    <property type="project" value="TreeGrafter"/>
</dbReference>
<gene>
    <name evidence="12" type="ORF">SSS_4533</name>
</gene>
<dbReference type="OrthoDB" id="17530at2759"/>
<evidence type="ECO:0000256" key="5">
    <source>
        <dbReference type="ARBA" id="ARBA00022801"/>
    </source>
</evidence>
<dbReference type="GO" id="GO:0005739">
    <property type="term" value="C:mitochondrion"/>
    <property type="evidence" value="ECO:0007669"/>
    <property type="project" value="UniProtKB-SubCell"/>
</dbReference>
<dbReference type="AlphaFoldDB" id="A0A834VCK8"/>
<dbReference type="Gene3D" id="1.10.1370.10">
    <property type="entry name" value="Neurolysin, domain 3"/>
    <property type="match status" value="1"/>
</dbReference>
<reference evidence="14" key="1">
    <citation type="journal article" date="2020" name="PLoS Negl. Trop. Dis.">
        <title>High-quality nuclear genome for Sarcoptes scabiei-A critical resource for a neglected parasite.</title>
        <authorList>
            <person name="Korhonen P.K."/>
            <person name="Gasser R.B."/>
            <person name="Ma G."/>
            <person name="Wang T."/>
            <person name="Stroehlein A.J."/>
            <person name="Young N.D."/>
            <person name="Ang C.S."/>
            <person name="Fernando D.D."/>
            <person name="Lu H.C."/>
            <person name="Taylor S."/>
            <person name="Reynolds S.L."/>
            <person name="Mofiz E."/>
            <person name="Najaraj S.H."/>
            <person name="Gowda H."/>
            <person name="Madugundu A."/>
            <person name="Renuse S."/>
            <person name="Holt D."/>
            <person name="Pandey A."/>
            <person name="Papenfuss A.T."/>
            <person name="Fischer K."/>
        </authorList>
    </citation>
    <scope>NUCLEOTIDE SEQUENCE [LARGE SCALE GENOMIC DNA]</scope>
</reference>
<proteinExistence type="inferred from homology"/>
<dbReference type="EMBL" id="WVUK01000058">
    <property type="protein sequence ID" value="KAF7491851.1"/>
    <property type="molecule type" value="Genomic_DNA"/>
</dbReference>
<evidence type="ECO:0000313" key="13">
    <source>
        <dbReference type="EnsemblMetazoa" id="KAF7491851.1"/>
    </source>
</evidence>
<dbReference type="CDD" id="cd06457">
    <property type="entry name" value="M3A_MIP"/>
    <property type="match status" value="1"/>
</dbReference>
<dbReference type="Gene3D" id="3.40.390.10">
    <property type="entry name" value="Collagenase (Catalytic Domain)"/>
    <property type="match status" value="1"/>
</dbReference>
<dbReference type="GO" id="GO:0004222">
    <property type="term" value="F:metalloendopeptidase activity"/>
    <property type="evidence" value="ECO:0007669"/>
    <property type="project" value="InterPro"/>
</dbReference>
<evidence type="ECO:0000256" key="3">
    <source>
        <dbReference type="ARBA" id="ARBA00022670"/>
    </source>
</evidence>
<keyword evidence="3 10" id="KW-0645">Protease</keyword>
<keyword evidence="7" id="KW-0809">Transit peptide</keyword>
<protein>
    <submittedName>
        <fullName evidence="12">Mitochondrial intermediate peptidase</fullName>
    </submittedName>
</protein>
<evidence type="ECO:0000256" key="7">
    <source>
        <dbReference type="ARBA" id="ARBA00022946"/>
    </source>
</evidence>
<comment type="subcellular location">
    <subcellularLocation>
        <location evidence="1">Mitochondrion</location>
    </subcellularLocation>
</comment>
<sequence length="662" mass="76263">MDKNDARKIFQFNHRKGLFGHPILSNYNGFFIFRQNAIDKVKSLIDEAISRKRNRKIVKVFDELSNNLCKVADLAEFIRISHPDPNYTYAAEQASITINNEVEKLNTNRLLYDILKKVDEEGDVVETTETDRYVNKLFLFDFEQCGIHLEENTRDEVVRLNEQILHVGTCFMHGTTKPKLVNQSEIPEHLWQYFPLESNHNVVISGTHNESSSEELRAVTFKQFFKYDDHQDRLLNQLLKSRLKLARICEFDSFAHRAINGSIAGTPEFVWNLINTVNDLCRDRSQNDFEIMRSLKQKDSANDMVELMQWDINYFLQYYRDLKFGSDIRQASPYFSLGSCLDGLDLIFKSIFNITLKISSTDDEDIWHPSILKLSVIDLDTNTNLGYIYCDLFVRPNKPSHECHFTIQGGCQLPTGEYQLPIVVIFLNFPNATSSCPTLLSPSMVDNLFHEMGHAMHSMLARTDYQHITGTRCSTDLAEVPSILCEHFASDPRVVSKFAKHYRTGETIPQNLLSSWIKSKHLFKASDIQLQIMYSALDQTYHGPDPFVNCQTSTQILNQIQDQYYGIRNFQNISWQLRFGHLVGYGAKYYSYLVSKAAANKIWTKLFLNDPFSRAAGRCYQEKVLSHGGGKFPREIIEDVLNEKIDAASLAQSLIATLDVRY</sequence>
<keyword evidence="4 10" id="KW-0479">Metal-binding</keyword>
<accession>A0A834VCK8</accession>
<evidence type="ECO:0000256" key="6">
    <source>
        <dbReference type="ARBA" id="ARBA00022833"/>
    </source>
</evidence>
<evidence type="ECO:0000256" key="9">
    <source>
        <dbReference type="ARBA" id="ARBA00023128"/>
    </source>
</evidence>
<evidence type="ECO:0000256" key="8">
    <source>
        <dbReference type="ARBA" id="ARBA00023049"/>
    </source>
</evidence>
<keyword evidence="6 10" id="KW-0862">Zinc</keyword>
<dbReference type="Pfam" id="PF01432">
    <property type="entry name" value="Peptidase_M3"/>
    <property type="match status" value="1"/>
</dbReference>
<dbReference type="GO" id="GO:0006627">
    <property type="term" value="P:protein processing involved in protein targeting to mitochondrion"/>
    <property type="evidence" value="ECO:0007669"/>
    <property type="project" value="TreeGrafter"/>
</dbReference>
<evidence type="ECO:0000256" key="4">
    <source>
        <dbReference type="ARBA" id="ARBA00022723"/>
    </source>
</evidence>
<keyword evidence="5 10" id="KW-0378">Hydrolase</keyword>
<evidence type="ECO:0000256" key="2">
    <source>
        <dbReference type="ARBA" id="ARBA00006040"/>
    </source>
</evidence>
<feature type="domain" description="Peptidase M3A/M3B catalytic" evidence="11">
    <location>
        <begin position="209"/>
        <end position="652"/>
    </location>
</feature>
<evidence type="ECO:0000313" key="12">
    <source>
        <dbReference type="EMBL" id="KAF7491851.1"/>
    </source>
</evidence>
<keyword evidence="8 10" id="KW-0482">Metalloprotease</keyword>
<dbReference type="GO" id="GO:0046872">
    <property type="term" value="F:metal ion binding"/>
    <property type="evidence" value="ECO:0007669"/>
    <property type="project" value="UniProtKB-UniRule"/>
</dbReference>
<reference evidence="13" key="3">
    <citation type="submission" date="2022-06" db="UniProtKB">
        <authorList>
            <consortium name="EnsemblMetazoa"/>
        </authorList>
    </citation>
    <scope>IDENTIFICATION</scope>
</reference>
<dbReference type="SUPFAM" id="SSF55486">
    <property type="entry name" value="Metalloproteases ('zincins'), catalytic domain"/>
    <property type="match status" value="1"/>
</dbReference>
<comment type="cofactor">
    <cofactor evidence="10">
        <name>Zn(2+)</name>
        <dbReference type="ChEBI" id="CHEBI:29105"/>
    </cofactor>
    <text evidence="10">Binds 1 zinc ion.</text>
</comment>
<evidence type="ECO:0000256" key="1">
    <source>
        <dbReference type="ARBA" id="ARBA00004173"/>
    </source>
</evidence>
<reference evidence="12" key="2">
    <citation type="submission" date="2020-01" db="EMBL/GenBank/DDBJ databases">
        <authorList>
            <person name="Korhonen P.K.K."/>
            <person name="Guangxu M.G."/>
            <person name="Wang T.W."/>
            <person name="Stroehlein A.J.S."/>
            <person name="Young N.D."/>
            <person name="Ang C.-S.A."/>
            <person name="Fernando D.W.F."/>
            <person name="Lu H.L."/>
            <person name="Taylor S.T."/>
            <person name="Ehtesham M.E.M."/>
            <person name="Najaraj S.H.N."/>
            <person name="Harsha G.H.G."/>
            <person name="Madugundu A.M."/>
            <person name="Renuse S.R."/>
            <person name="Holt D.H."/>
            <person name="Pandey A.P."/>
            <person name="Papenfuss A.P."/>
            <person name="Gasser R.B.G."/>
            <person name="Fischer K.F."/>
        </authorList>
    </citation>
    <scope>NUCLEOTIDE SEQUENCE</scope>
    <source>
        <strain evidence="12">SSS_KF_BRIS2020</strain>
    </source>
</reference>
<evidence type="ECO:0000259" key="11">
    <source>
        <dbReference type="Pfam" id="PF01432"/>
    </source>
</evidence>
<keyword evidence="14" id="KW-1185">Reference proteome</keyword>
<comment type="similarity">
    <text evidence="2 10">Belongs to the peptidase M3 family.</text>
</comment>
<dbReference type="PANTHER" id="PTHR11804:SF79">
    <property type="entry name" value="MITOCHONDRIAL INTERMEDIATE PEPTIDASE"/>
    <property type="match status" value="1"/>
</dbReference>
<dbReference type="InterPro" id="IPR024079">
    <property type="entry name" value="MetalloPept_cat_dom_sf"/>
</dbReference>
<name>A0A834VCK8_SARSC</name>
<evidence type="ECO:0000313" key="14">
    <source>
        <dbReference type="Proteomes" id="UP000070412"/>
    </source>
</evidence>
<keyword evidence="9" id="KW-0496">Mitochondrion</keyword>
<dbReference type="InterPro" id="IPR024077">
    <property type="entry name" value="Neurolysin/TOP_dom2"/>
</dbReference>
<dbReference type="InterPro" id="IPR001567">
    <property type="entry name" value="Pept_M3A_M3B_dom"/>
</dbReference>
<dbReference type="PANTHER" id="PTHR11804">
    <property type="entry name" value="PROTEASE M3 THIMET OLIGOPEPTIDASE-RELATED"/>
    <property type="match status" value="1"/>
</dbReference>
<dbReference type="InterPro" id="IPR045090">
    <property type="entry name" value="Pept_M3A_M3B"/>
</dbReference>
<dbReference type="Proteomes" id="UP000070412">
    <property type="component" value="Unassembled WGS sequence"/>
</dbReference>
<evidence type="ECO:0000256" key="10">
    <source>
        <dbReference type="RuleBase" id="RU003435"/>
    </source>
</evidence>
<dbReference type="InterPro" id="IPR033851">
    <property type="entry name" value="M3A_MIP"/>
</dbReference>
<dbReference type="FunFam" id="3.40.390.10:FF:000013">
    <property type="entry name" value="Mitochondrial intermediate peptidase"/>
    <property type="match status" value="1"/>
</dbReference>
<dbReference type="EnsemblMetazoa" id="SSS_4533s_mrna">
    <property type="protein sequence ID" value="KAF7491851.1"/>
    <property type="gene ID" value="SSS_4533"/>
</dbReference>